<evidence type="ECO:0000256" key="6">
    <source>
        <dbReference type="ARBA" id="ARBA00022694"/>
    </source>
</evidence>
<dbReference type="PANTHER" id="PTHR11806:SF2">
    <property type="entry name" value="METHYLENETETRAHYDROFOLATE--TRNA-(URACIL-5-)-METHYLTRANSFERASE TRMFO"/>
    <property type="match status" value="1"/>
</dbReference>
<dbReference type="EMBL" id="JXWY01000063">
    <property type="protein sequence ID" value="KIX90255.1"/>
    <property type="molecule type" value="Genomic_DNA"/>
</dbReference>
<keyword evidence="2 10" id="KW-0963">Cytoplasm</keyword>
<evidence type="ECO:0000313" key="13">
    <source>
        <dbReference type="EMBL" id="SUM57302.1"/>
    </source>
</evidence>
<comment type="cofactor">
    <cofactor evidence="1 10">
        <name>FAD</name>
        <dbReference type="ChEBI" id="CHEBI:57692"/>
    </cofactor>
</comment>
<sequence length="435" mass="48009">MTTVNIIGAGLAGSEAAYQLAQRGVHVNLYEMRPVKQTPAHHTDKFAELVCSNSLRGNALTNAVGVLKEEMRRLDSLIIAAADKARVPAGGALAVDRHDFAGYITDTLKNHPNVTVKNEEITKIPEGPTIIATGPLTTEGLAEEIVALTGADQLYFYDAAAPIIEKESIDMDKVYLKSRYDKGEAAYLNCPMTKEEFERFYEAAISAEAAPMKDFEKEKYFEGCMPFEVMASRGPKTLLFGPMKPVGLEDPKTGKRPYAVVQLRQDDAAGTLYNIVGFQTRLKWGAQKEVLRLIPGLENVDIVRYGVMHRNTFINSPGVLSETYEFKARPNLFFAGQMTGVEGYVESAASGMIAGINLAHRMLGKGDVIFPRETMLGSMAYYISHAENNKNFQPMNANFGLVPALPERVKDKKARYEALADRALTYLDSFKQTLQ</sequence>
<dbReference type="GO" id="GO:0005829">
    <property type="term" value="C:cytosol"/>
    <property type="evidence" value="ECO:0007669"/>
    <property type="project" value="TreeGrafter"/>
</dbReference>
<protein>
    <recommendedName>
        <fullName evidence="10">Methylenetetrahydrofolate--tRNA-(uracil-5-)-methyltransferase TrmFO</fullName>
        <ecNumber evidence="10">2.1.1.74</ecNumber>
    </recommendedName>
    <alternativeName>
        <fullName evidence="10">Folate-dependent tRNA (uracil-5-)-methyltransferase</fullName>
    </alternativeName>
    <alternativeName>
        <fullName evidence="10">Folate-dependent tRNA(M-5-U54)-methyltransferase</fullName>
    </alternativeName>
</protein>
<dbReference type="InterPro" id="IPR020595">
    <property type="entry name" value="MnmG-rel_CS"/>
</dbReference>
<dbReference type="PRINTS" id="PR00411">
    <property type="entry name" value="PNDRDTASEI"/>
</dbReference>
<dbReference type="InterPro" id="IPR040131">
    <property type="entry name" value="MnmG_N"/>
</dbReference>
<keyword evidence="9 10" id="KW-0520">NAD</keyword>
<evidence type="ECO:0000256" key="4">
    <source>
        <dbReference type="ARBA" id="ARBA00022630"/>
    </source>
</evidence>
<dbReference type="STRING" id="569857.TP70_08445"/>
<dbReference type="EC" id="2.1.1.74" evidence="10"/>
<dbReference type="PANTHER" id="PTHR11806">
    <property type="entry name" value="GLUCOSE INHIBITED DIVISION PROTEIN A"/>
    <property type="match status" value="1"/>
</dbReference>
<dbReference type="Gene3D" id="3.50.50.60">
    <property type="entry name" value="FAD/NAD(P)-binding domain"/>
    <property type="match status" value="2"/>
</dbReference>
<keyword evidence="6 10" id="KW-0819">tRNA processing</keyword>
<evidence type="ECO:0000313" key="14">
    <source>
        <dbReference type="Proteomes" id="UP000032366"/>
    </source>
</evidence>
<dbReference type="InterPro" id="IPR002218">
    <property type="entry name" value="MnmG-rel"/>
</dbReference>
<dbReference type="GO" id="GO:0030488">
    <property type="term" value="P:tRNA methylation"/>
    <property type="evidence" value="ECO:0007669"/>
    <property type="project" value="TreeGrafter"/>
</dbReference>
<evidence type="ECO:0000256" key="9">
    <source>
        <dbReference type="ARBA" id="ARBA00023027"/>
    </source>
</evidence>
<evidence type="ECO:0000256" key="5">
    <source>
        <dbReference type="ARBA" id="ARBA00022679"/>
    </source>
</evidence>
<dbReference type="SUPFAM" id="SSF51905">
    <property type="entry name" value="FAD/NAD(P)-binding domain"/>
    <property type="match status" value="1"/>
</dbReference>
<dbReference type="GO" id="GO:0047151">
    <property type="term" value="F:tRNA (uracil(54)-C5)-methyltransferase activity, 5,10-methylenetetrahydrofolate-dependent"/>
    <property type="evidence" value="ECO:0007669"/>
    <property type="project" value="UniProtKB-UniRule"/>
</dbReference>
<evidence type="ECO:0000256" key="8">
    <source>
        <dbReference type="ARBA" id="ARBA00022857"/>
    </source>
</evidence>
<dbReference type="Pfam" id="PF01134">
    <property type="entry name" value="GIDA"/>
    <property type="match status" value="1"/>
</dbReference>
<dbReference type="InterPro" id="IPR036188">
    <property type="entry name" value="FAD/NAD-bd_sf"/>
</dbReference>
<dbReference type="InterPro" id="IPR004417">
    <property type="entry name" value="TrmFO"/>
</dbReference>
<evidence type="ECO:0000313" key="15">
    <source>
        <dbReference type="Proteomes" id="UP000254100"/>
    </source>
</evidence>
<evidence type="ECO:0000256" key="10">
    <source>
        <dbReference type="HAMAP-Rule" id="MF_01037"/>
    </source>
</evidence>
<dbReference type="NCBIfam" id="TIGR00137">
    <property type="entry name" value="gid_trmFO"/>
    <property type="match status" value="1"/>
</dbReference>
<keyword evidence="5 10" id="KW-0808">Transferase</keyword>
<name>A0A0D6XPA1_9STAP</name>
<dbReference type="RefSeq" id="WP_044360968.1">
    <property type="nucleotide sequence ID" value="NZ_JXWY01000063.1"/>
</dbReference>
<dbReference type="OrthoDB" id="9803114at2"/>
<comment type="subcellular location">
    <subcellularLocation>
        <location evidence="10">Cytoplasm</location>
    </subcellularLocation>
</comment>
<organism evidence="13 15">
    <name type="scientific">Staphylococcus microti</name>
    <dbReference type="NCBI Taxonomy" id="569857"/>
    <lineage>
        <taxon>Bacteria</taxon>
        <taxon>Bacillati</taxon>
        <taxon>Bacillota</taxon>
        <taxon>Bacilli</taxon>
        <taxon>Bacillales</taxon>
        <taxon>Staphylococcaceae</taxon>
        <taxon>Staphylococcus</taxon>
    </lineage>
</organism>
<evidence type="ECO:0000259" key="11">
    <source>
        <dbReference type="Pfam" id="PF01134"/>
    </source>
</evidence>
<dbReference type="NCBIfam" id="NF003739">
    <property type="entry name" value="PRK05335.1"/>
    <property type="match status" value="1"/>
</dbReference>
<feature type="binding site" evidence="10">
    <location>
        <begin position="8"/>
        <end position="13"/>
    </location>
    <ligand>
        <name>FAD</name>
        <dbReference type="ChEBI" id="CHEBI:57692"/>
    </ligand>
</feature>
<gene>
    <name evidence="10 13" type="primary">trmFO</name>
    <name evidence="12" type="synonym">gid</name>
    <name evidence="13" type="ORF">NCTC13832_00976</name>
    <name evidence="12" type="ORF">TP70_08445</name>
</gene>
<dbReference type="AlphaFoldDB" id="A0A0D6XPA1"/>
<evidence type="ECO:0000313" key="12">
    <source>
        <dbReference type="EMBL" id="KIX90255.1"/>
    </source>
</evidence>
<keyword evidence="7 10" id="KW-0274">FAD</keyword>
<keyword evidence="8 10" id="KW-0521">NADP</keyword>
<dbReference type="EMBL" id="UHDT01000001">
    <property type="protein sequence ID" value="SUM57302.1"/>
    <property type="molecule type" value="Genomic_DNA"/>
</dbReference>
<evidence type="ECO:0000256" key="1">
    <source>
        <dbReference type="ARBA" id="ARBA00001974"/>
    </source>
</evidence>
<accession>A0A0D6XPA1</accession>
<feature type="domain" description="MnmG N-terminal" evidence="11">
    <location>
        <begin position="4"/>
        <end position="365"/>
    </location>
</feature>
<dbReference type="FunFam" id="3.50.50.60:FF:000035">
    <property type="entry name" value="Methylenetetrahydrofolate--tRNA-(uracil-5-)-methyltransferase TrmFO"/>
    <property type="match status" value="1"/>
</dbReference>
<evidence type="ECO:0000256" key="3">
    <source>
        <dbReference type="ARBA" id="ARBA00022603"/>
    </source>
</evidence>
<dbReference type="GO" id="GO:0002098">
    <property type="term" value="P:tRNA wobble uridine modification"/>
    <property type="evidence" value="ECO:0007669"/>
    <property type="project" value="TreeGrafter"/>
</dbReference>
<evidence type="ECO:0000256" key="2">
    <source>
        <dbReference type="ARBA" id="ARBA00022490"/>
    </source>
</evidence>
<comment type="catalytic activity">
    <reaction evidence="10">
        <text>uridine(54) in tRNA + (6R)-5,10-methylene-5,6,7,8-tetrahydrofolate + NADPH + H(+) = 5-methyluridine(54) in tRNA + (6S)-5,6,7,8-tetrahydrofolate + NADP(+)</text>
        <dbReference type="Rhea" id="RHEA:62372"/>
        <dbReference type="Rhea" id="RHEA-COMP:10167"/>
        <dbReference type="Rhea" id="RHEA-COMP:10193"/>
        <dbReference type="ChEBI" id="CHEBI:15378"/>
        <dbReference type="ChEBI" id="CHEBI:15636"/>
        <dbReference type="ChEBI" id="CHEBI:57453"/>
        <dbReference type="ChEBI" id="CHEBI:57783"/>
        <dbReference type="ChEBI" id="CHEBI:58349"/>
        <dbReference type="ChEBI" id="CHEBI:65315"/>
        <dbReference type="ChEBI" id="CHEBI:74447"/>
        <dbReference type="EC" id="2.1.1.74"/>
    </reaction>
</comment>
<dbReference type="GO" id="GO:0050660">
    <property type="term" value="F:flavin adenine dinucleotide binding"/>
    <property type="evidence" value="ECO:0007669"/>
    <property type="project" value="UniProtKB-UniRule"/>
</dbReference>
<reference evidence="12 14" key="1">
    <citation type="submission" date="2015-01" db="EMBL/GenBank/DDBJ databases">
        <authorList>
            <person name="Guo J."/>
        </authorList>
    </citation>
    <scope>NUCLEOTIDE SEQUENCE [LARGE SCALE GENOMIC DNA]</scope>
    <source>
        <strain evidence="12 14">DSM 22147</strain>
    </source>
</reference>
<comment type="function">
    <text evidence="10">Catalyzes the folate-dependent formation of 5-methyl-uridine at position 54 (M-5-U54) in all tRNAs.</text>
</comment>
<reference evidence="13 15" key="2">
    <citation type="submission" date="2018-06" db="EMBL/GenBank/DDBJ databases">
        <authorList>
            <consortium name="Pathogen Informatics"/>
            <person name="Doyle S."/>
        </authorList>
    </citation>
    <scope>NUCLEOTIDE SEQUENCE [LARGE SCALE GENOMIC DNA]</scope>
    <source>
        <strain evidence="13 15">NCTC13832</strain>
    </source>
</reference>
<keyword evidence="14" id="KW-1185">Reference proteome</keyword>
<keyword evidence="4 10" id="KW-0285">Flavoprotein</keyword>
<dbReference type="PROSITE" id="PS01281">
    <property type="entry name" value="GIDA_2"/>
    <property type="match status" value="1"/>
</dbReference>
<evidence type="ECO:0000256" key="7">
    <source>
        <dbReference type="ARBA" id="ARBA00022827"/>
    </source>
</evidence>
<dbReference type="Proteomes" id="UP000254100">
    <property type="component" value="Unassembled WGS sequence"/>
</dbReference>
<dbReference type="Proteomes" id="UP000032366">
    <property type="component" value="Unassembled WGS sequence"/>
</dbReference>
<proteinExistence type="inferred from homology"/>
<dbReference type="FunFam" id="3.50.50.60:FF:000040">
    <property type="entry name" value="Methylenetetrahydrofolate--tRNA-(uracil-5-)-methyltransferase TrmFO"/>
    <property type="match status" value="1"/>
</dbReference>
<comment type="catalytic activity">
    <reaction evidence="10">
        <text>uridine(54) in tRNA + (6R)-5,10-methylene-5,6,7,8-tetrahydrofolate + NADH + H(+) = 5-methyluridine(54) in tRNA + (6S)-5,6,7,8-tetrahydrofolate + NAD(+)</text>
        <dbReference type="Rhea" id="RHEA:16873"/>
        <dbReference type="Rhea" id="RHEA-COMP:10167"/>
        <dbReference type="Rhea" id="RHEA-COMP:10193"/>
        <dbReference type="ChEBI" id="CHEBI:15378"/>
        <dbReference type="ChEBI" id="CHEBI:15636"/>
        <dbReference type="ChEBI" id="CHEBI:57453"/>
        <dbReference type="ChEBI" id="CHEBI:57540"/>
        <dbReference type="ChEBI" id="CHEBI:57945"/>
        <dbReference type="ChEBI" id="CHEBI:65315"/>
        <dbReference type="ChEBI" id="CHEBI:74447"/>
        <dbReference type="EC" id="2.1.1.74"/>
    </reaction>
</comment>
<dbReference type="HAMAP" id="MF_01037">
    <property type="entry name" value="TrmFO"/>
    <property type="match status" value="1"/>
</dbReference>
<comment type="similarity">
    <text evidence="10">Belongs to the MnmG family. TrmFO subfamily.</text>
</comment>
<keyword evidence="3 10" id="KW-0489">Methyltransferase</keyword>